<gene>
    <name evidence="2" type="ORF">ABUW04_31655</name>
</gene>
<evidence type="ECO:0000313" key="2">
    <source>
        <dbReference type="EMBL" id="MFC1442815.1"/>
    </source>
</evidence>
<dbReference type="PROSITE" id="PS50994">
    <property type="entry name" value="INTEGRASE"/>
    <property type="match status" value="1"/>
</dbReference>
<dbReference type="InterPro" id="IPR001584">
    <property type="entry name" value="Integrase_cat-core"/>
</dbReference>
<evidence type="ECO:0000259" key="1">
    <source>
        <dbReference type="PROSITE" id="PS50994"/>
    </source>
</evidence>
<organism evidence="2 3">
    <name type="scientific">Streptacidiphilus jeojiensis</name>
    <dbReference type="NCBI Taxonomy" id="3229225"/>
    <lineage>
        <taxon>Bacteria</taxon>
        <taxon>Bacillati</taxon>
        <taxon>Actinomycetota</taxon>
        <taxon>Actinomycetes</taxon>
        <taxon>Kitasatosporales</taxon>
        <taxon>Streptomycetaceae</taxon>
        <taxon>Streptacidiphilus</taxon>
    </lineage>
</organism>
<proteinExistence type="predicted"/>
<dbReference type="EMBL" id="JBEUKS010000014">
    <property type="protein sequence ID" value="MFC1442815.1"/>
    <property type="molecule type" value="Genomic_DNA"/>
</dbReference>
<protein>
    <submittedName>
        <fullName evidence="2">Helix-turn-helix domain-containing protein</fullName>
    </submittedName>
</protein>
<dbReference type="InterPro" id="IPR009057">
    <property type="entry name" value="Homeodomain-like_sf"/>
</dbReference>
<dbReference type="PANTHER" id="PTHR35004:SF6">
    <property type="entry name" value="TRANSPOSASE"/>
    <property type="match status" value="1"/>
</dbReference>
<dbReference type="Gene3D" id="3.30.420.10">
    <property type="entry name" value="Ribonuclease H-like superfamily/Ribonuclease H"/>
    <property type="match status" value="1"/>
</dbReference>
<dbReference type="Proteomes" id="UP001592581">
    <property type="component" value="Unassembled WGS sequence"/>
</dbReference>
<keyword evidence="3" id="KW-1185">Reference proteome</keyword>
<dbReference type="RefSeq" id="WP_380567913.1">
    <property type="nucleotide sequence ID" value="NZ_JBEUKS010000014.1"/>
</dbReference>
<dbReference type="PANTHER" id="PTHR35004">
    <property type="entry name" value="TRANSPOSASE RV3428C-RELATED"/>
    <property type="match status" value="1"/>
</dbReference>
<sequence>MTGGALEVRPGGRLWWDGDLVEVVELDGLRITVRNERTGRFQALSVVELAAQARSLEPPEAAIPDAVVLAGLDPEGRRALSLRAGHIREALTGFQAGHSAGARAGEPRPEYANDQSLKARYAAKAAELRVSTRTVERWVTAYREGGEAALADARKLPGRRSRVDPRWEEAVRQVFAEMVNESTPTSSAVLARVERILAVTHGSGKVPVPSRAVAYRRLAELAKGTNALSGSAKGRRSIADRPTGVYGRLRATRPGEYVVMDTQDLDIFAMEPVTCRWVGVQLTVAQDLFSRCILGLRVTAVSTKAVDVAATLFEAIAPSAQSRFSKEDDAGLSPYHGVPEAVVFSETRPLVDVLPCPPETLIIDRGRAFLSAHVLGVCARLGISLQPAQPHKPTDKPTVERFFRTLREGLIQHLPAYKGPHLHARGEDIEGQAFYFVHEIEALIREWITGIYHTRKHAGLVIPQWPQVDLSPKEMYRIGLAKAGRLRLLPYPELIYDFFEVVARTIQHYGVEAEGMRYNGAVLDAYRNSLSPHGGGFGGKWQLRLNPDDVRFLYFQDPADDSWHQLEWEHAPMLETPFSREAAAYTRRLAAQKGRFTDPEQELIQLLARWDQGMVTDRRERRMAVRLAAERPALASGAGPASRPVLVTQSLSNDGDAALVGDDDSEDELLDAPRDDYLDVYEVLE</sequence>
<reference evidence="2 3" key="1">
    <citation type="submission" date="2024-06" db="EMBL/GenBank/DDBJ databases">
        <authorList>
            <person name="Lee S.D."/>
        </authorList>
    </citation>
    <scope>NUCLEOTIDE SEQUENCE [LARGE SCALE GENOMIC DNA]</scope>
    <source>
        <strain evidence="2 3">N1-10</strain>
    </source>
</reference>
<dbReference type="SUPFAM" id="SSF53098">
    <property type="entry name" value="Ribonuclease H-like"/>
    <property type="match status" value="1"/>
</dbReference>
<dbReference type="Pfam" id="PF13551">
    <property type="entry name" value="HTH_29"/>
    <property type="match status" value="1"/>
</dbReference>
<dbReference type="SUPFAM" id="SSF46689">
    <property type="entry name" value="Homeodomain-like"/>
    <property type="match status" value="1"/>
</dbReference>
<accession>A0ABV6XX14</accession>
<feature type="domain" description="Integrase catalytic" evidence="1">
    <location>
        <begin position="250"/>
        <end position="480"/>
    </location>
</feature>
<name>A0ABV6XX14_9ACTN</name>
<dbReference type="InterPro" id="IPR036397">
    <property type="entry name" value="RNaseH_sf"/>
</dbReference>
<comment type="caution">
    <text evidence="2">The sequence shown here is derived from an EMBL/GenBank/DDBJ whole genome shotgun (WGS) entry which is preliminary data.</text>
</comment>
<evidence type="ECO:0000313" key="3">
    <source>
        <dbReference type="Proteomes" id="UP001592581"/>
    </source>
</evidence>
<dbReference type="InterPro" id="IPR012337">
    <property type="entry name" value="RNaseH-like_sf"/>
</dbReference>